<geneLocation type="plasmid" evidence="2">
    <name>pthaf100_a</name>
</geneLocation>
<dbReference type="EMBL" id="CP045351">
    <property type="protein sequence ID" value="QFT27747.1"/>
    <property type="molecule type" value="Genomic_DNA"/>
</dbReference>
<dbReference type="AlphaFoldDB" id="A0A5P9CPM4"/>
<gene>
    <name evidence="1" type="ORF">FIV01_15270</name>
</gene>
<dbReference type="RefSeq" id="WP_152431835.1">
    <property type="nucleotide sequence ID" value="NZ_CBCSDK010000010.1"/>
</dbReference>
<protein>
    <submittedName>
        <fullName evidence="1">Uncharacterized protein</fullName>
    </submittedName>
</protein>
<sequence>MHSSEYDAISGFFNLLNYHCQEELLLSLNDTEGCLSFTIIPQELGLPNDEIHVDLSWNNVCLSLGACLSASWLTPKAVQSLLLEPVSHLQCAVDKSGRVHLLSKFNRAEVRQEQLYQKFIQILDKLRLAKVSG</sequence>
<keyword evidence="2" id="KW-1185">Reference proteome</keyword>
<keyword evidence="1" id="KW-0614">Plasmid</keyword>
<dbReference type="KEGG" id="vaq:FIV01_15270"/>
<dbReference type="Proteomes" id="UP000326936">
    <property type="component" value="Plasmid pTHAF100_a"/>
</dbReference>
<organism evidence="1 2">
    <name type="scientific">Vibrio aquimaris</name>
    <dbReference type="NCBI Taxonomy" id="2587862"/>
    <lineage>
        <taxon>Bacteria</taxon>
        <taxon>Pseudomonadati</taxon>
        <taxon>Pseudomonadota</taxon>
        <taxon>Gammaproteobacteria</taxon>
        <taxon>Vibrionales</taxon>
        <taxon>Vibrionaceae</taxon>
        <taxon>Vibrio</taxon>
    </lineage>
</organism>
<evidence type="ECO:0000313" key="1">
    <source>
        <dbReference type="EMBL" id="QFT27747.1"/>
    </source>
</evidence>
<name>A0A5P9CPM4_9VIBR</name>
<accession>A0A5P9CPM4</accession>
<evidence type="ECO:0000313" key="2">
    <source>
        <dbReference type="Proteomes" id="UP000326936"/>
    </source>
</evidence>
<reference evidence="1 2" key="1">
    <citation type="submission" date="2019-10" db="EMBL/GenBank/DDBJ databases">
        <title>Complete genome sequence of Vibrio sp. strain THAF100, isolated from non-filtered water from the water column of tank 6 of a marine aquarium containing stony-coral fragments. Water maintained at 26 degree C.</title>
        <authorList>
            <person name="Ruckert C."/>
            <person name="Franco A."/>
            <person name="Kalinowski J."/>
            <person name="Glaeser S."/>
        </authorList>
    </citation>
    <scope>NUCLEOTIDE SEQUENCE [LARGE SCALE GENOMIC DNA]</scope>
    <source>
        <strain evidence="1 2">THAF100</strain>
        <plasmid evidence="2">pthaf100_a</plasmid>
    </source>
</reference>
<proteinExistence type="predicted"/>